<accession>A0A8T1RZM0</accession>
<dbReference type="Proteomes" id="UP000765507">
    <property type="component" value="Unassembled WGS sequence"/>
</dbReference>
<dbReference type="InterPro" id="IPR036397">
    <property type="entry name" value="RNaseH_sf"/>
</dbReference>
<sequence>GFQTATGRPIQHLALVHRLLDALQAPRVVAIVHCRAHTRESRPVTQGNALADQAEKTAAIQPLALPTLALASSPFLPLLQGLTVP</sequence>
<dbReference type="AlphaFoldDB" id="A0A8T1RZM0"/>
<dbReference type="InterPro" id="IPR002156">
    <property type="entry name" value="RNaseH_domain"/>
</dbReference>
<reference evidence="2 3" key="1">
    <citation type="journal article" date="2020" name="G3 (Bethesda)">
        <title>Draft Genome of the Common Snapping Turtle, Chelydra serpentina, a Model for Phenotypic Plasticity in Reptiles.</title>
        <authorList>
            <person name="Das D."/>
            <person name="Singh S.K."/>
            <person name="Bierstedt J."/>
            <person name="Erickson A."/>
            <person name="Galli G.L.J."/>
            <person name="Crossley D.A. 2nd"/>
            <person name="Rhen T."/>
        </authorList>
    </citation>
    <scope>NUCLEOTIDE SEQUENCE [LARGE SCALE GENOMIC DNA]</scope>
    <source>
        <strain evidence="2">KW</strain>
    </source>
</reference>
<name>A0A8T1RZM0_CHESE</name>
<dbReference type="EMBL" id="JAHGAV010001671">
    <property type="protein sequence ID" value="KAG6921845.1"/>
    <property type="molecule type" value="Genomic_DNA"/>
</dbReference>
<gene>
    <name evidence="2" type="ORF">G0U57_005010</name>
</gene>
<dbReference type="OrthoDB" id="8947436at2759"/>
<dbReference type="InterPro" id="IPR012337">
    <property type="entry name" value="RNaseH-like_sf"/>
</dbReference>
<dbReference type="GO" id="GO:0004523">
    <property type="term" value="F:RNA-DNA hybrid ribonuclease activity"/>
    <property type="evidence" value="ECO:0007669"/>
    <property type="project" value="InterPro"/>
</dbReference>
<proteinExistence type="predicted"/>
<comment type="caution">
    <text evidence="2">The sequence shown here is derived from an EMBL/GenBank/DDBJ whole genome shotgun (WGS) entry which is preliminary data.</text>
</comment>
<feature type="non-terminal residue" evidence="2">
    <location>
        <position position="1"/>
    </location>
</feature>
<protein>
    <submittedName>
        <fullName evidence="2">Pol polyprotein</fullName>
    </submittedName>
</protein>
<keyword evidence="3" id="KW-1185">Reference proteome</keyword>
<evidence type="ECO:0000259" key="1">
    <source>
        <dbReference type="PROSITE" id="PS50879"/>
    </source>
</evidence>
<evidence type="ECO:0000313" key="3">
    <source>
        <dbReference type="Proteomes" id="UP000765507"/>
    </source>
</evidence>
<dbReference type="PROSITE" id="PS50879">
    <property type="entry name" value="RNASE_H_1"/>
    <property type="match status" value="1"/>
</dbReference>
<evidence type="ECO:0000313" key="2">
    <source>
        <dbReference type="EMBL" id="KAG6921845.1"/>
    </source>
</evidence>
<organism evidence="2 3">
    <name type="scientific">Chelydra serpentina</name>
    <name type="common">Snapping turtle</name>
    <name type="synonym">Testudo serpentina</name>
    <dbReference type="NCBI Taxonomy" id="8475"/>
    <lineage>
        <taxon>Eukaryota</taxon>
        <taxon>Metazoa</taxon>
        <taxon>Chordata</taxon>
        <taxon>Craniata</taxon>
        <taxon>Vertebrata</taxon>
        <taxon>Euteleostomi</taxon>
        <taxon>Archelosauria</taxon>
        <taxon>Testudinata</taxon>
        <taxon>Testudines</taxon>
        <taxon>Cryptodira</taxon>
        <taxon>Durocryptodira</taxon>
        <taxon>Americhelydia</taxon>
        <taxon>Chelydroidea</taxon>
        <taxon>Chelydridae</taxon>
        <taxon>Chelydra</taxon>
    </lineage>
</organism>
<dbReference type="GO" id="GO:0003676">
    <property type="term" value="F:nucleic acid binding"/>
    <property type="evidence" value="ECO:0007669"/>
    <property type="project" value="InterPro"/>
</dbReference>
<feature type="domain" description="RNase H type-1" evidence="1">
    <location>
        <begin position="1"/>
        <end position="60"/>
    </location>
</feature>
<dbReference type="SUPFAM" id="SSF53098">
    <property type="entry name" value="Ribonuclease H-like"/>
    <property type="match status" value="1"/>
</dbReference>
<dbReference type="Gene3D" id="3.30.420.10">
    <property type="entry name" value="Ribonuclease H-like superfamily/Ribonuclease H"/>
    <property type="match status" value="1"/>
</dbReference>